<dbReference type="Gene3D" id="2.40.170.20">
    <property type="entry name" value="TonB-dependent receptor, beta-barrel domain"/>
    <property type="match status" value="1"/>
</dbReference>
<protein>
    <submittedName>
        <fullName evidence="8">TonB-dependent receptor</fullName>
    </submittedName>
</protein>
<name>A0A1M4ZN28_9FLAO</name>
<dbReference type="EMBL" id="FQVO01000010">
    <property type="protein sequence ID" value="SHF19510.1"/>
    <property type="molecule type" value="Genomic_DNA"/>
</dbReference>
<dbReference type="InterPro" id="IPR037066">
    <property type="entry name" value="Plug_dom_sf"/>
</dbReference>
<keyword evidence="5" id="KW-0732">Signal</keyword>
<dbReference type="Pfam" id="PF07715">
    <property type="entry name" value="Plug"/>
    <property type="match status" value="1"/>
</dbReference>
<dbReference type="Gene3D" id="2.170.130.10">
    <property type="entry name" value="TonB-dependent receptor, plug domain"/>
    <property type="match status" value="1"/>
</dbReference>
<evidence type="ECO:0000313" key="9">
    <source>
        <dbReference type="Proteomes" id="UP000184236"/>
    </source>
</evidence>
<dbReference type="STRING" id="1302685.SAMN05444408_110148"/>
<keyword evidence="8" id="KW-0675">Receptor</keyword>
<dbReference type="RefSeq" id="WP_072885370.1">
    <property type="nucleotide sequence ID" value="NZ_FQVO01000010.1"/>
</dbReference>
<evidence type="ECO:0000256" key="3">
    <source>
        <dbReference type="ARBA" id="ARBA00023237"/>
    </source>
</evidence>
<evidence type="ECO:0000256" key="1">
    <source>
        <dbReference type="ARBA" id="ARBA00004442"/>
    </source>
</evidence>
<feature type="domain" description="TonB-dependent receptor-like beta-barrel" evidence="6">
    <location>
        <begin position="399"/>
        <end position="816"/>
    </location>
</feature>
<dbReference type="AlphaFoldDB" id="A0A1M4ZN28"/>
<dbReference type="PANTHER" id="PTHR40980:SF5">
    <property type="entry name" value="TONB-DEPENDENT RECEPTOR"/>
    <property type="match status" value="1"/>
</dbReference>
<evidence type="ECO:0000256" key="4">
    <source>
        <dbReference type="RuleBase" id="RU003357"/>
    </source>
</evidence>
<keyword evidence="2 4" id="KW-0472">Membrane</keyword>
<proteinExistence type="inferred from homology"/>
<feature type="domain" description="TonB-dependent receptor plug" evidence="7">
    <location>
        <begin position="63"/>
        <end position="142"/>
    </location>
</feature>
<evidence type="ECO:0000256" key="5">
    <source>
        <dbReference type="SAM" id="SignalP"/>
    </source>
</evidence>
<gene>
    <name evidence="8" type="ORF">SAMN05444408_110148</name>
</gene>
<dbReference type="GO" id="GO:0009279">
    <property type="term" value="C:cell outer membrane"/>
    <property type="evidence" value="ECO:0007669"/>
    <property type="project" value="UniProtKB-SubCell"/>
</dbReference>
<feature type="chain" id="PRO_5012296326" evidence="5">
    <location>
        <begin position="22"/>
        <end position="851"/>
    </location>
</feature>
<feature type="signal peptide" evidence="5">
    <location>
        <begin position="1"/>
        <end position="21"/>
    </location>
</feature>
<sequence length="851" mass="95915">MNFRKLSIAVLFLTTSGTVLYAQETKNDTLKKEKKIEGVIIQGTTKKGAESNIISLQKKSVEVIERVGSVQLTKQGVGDAATAVTKATGTQKQESSGQIFVRGLGDRYNSTTLNGLPIPSNDPLYKNIDLGIVKTDMIDYLSLEKVYTPRIWGDMAGANVDIVSKVYTGKPYFRVNLGSSVNFNAVNKNNFLLQDGPNFFGTDIIKKPSNASVASAGYVFKTSWQDKEQNNPFASSLGIDFGTNLKIGSTGKLSIFGYAAFDNDYGYVKGIAGGAYDGQNTPLKIYQDAEEYRYLTNSTGLLNLNYKINSNHNINFTTNYIHTTDQKLGNYMGYNRDYYDNDPLQERYVTNLRRATYKVNDLFVNQLRGEHTLSEPLKISWNLGFNRLESKRPDRQQNVTIFDKQLNTSFFASSNPGANNRYFDNLIENDYVGDVHADYKFSENVKVTLGYSGRYKDSDFRATQYNFRIKLSQGSYFVDPNNYDTFFNPLNYQIGAFDIVTFRGDVKFDPATALIPQFFTSEIFNNAGYANLDYKFNEKLTAQIGVRYDNLSQKMTYNTALISNGGNLDNNYNKILPSLNVKYALNDFNNFRLSASKTYTTPLLLEMAPFEYEDIDESSLGNKDVYPSDNYNLDLKWEWFPKKNEVISITAFGKYIKNPISRITIASSSNVVSFANVGESARVFGAEIEFRKDLYTKGNSRFYTFLNATYLNTEQDLDSKKLTEENTYVSGNFLKDKEKMQGASDFLANVNLGWENKMKNGNLDLVVAYSYIGDNIYSLGFEKRGNMVDKAISTLDATARFKFNNGLGISLQGRNLINPTIKRVQDNENTELISKEYKRGIGLGLGVSYEF</sequence>
<dbReference type="Pfam" id="PF00593">
    <property type="entry name" value="TonB_dep_Rec_b-barrel"/>
    <property type="match status" value="1"/>
</dbReference>
<keyword evidence="3" id="KW-0998">Cell outer membrane</keyword>
<evidence type="ECO:0000256" key="2">
    <source>
        <dbReference type="ARBA" id="ARBA00023136"/>
    </source>
</evidence>
<evidence type="ECO:0000313" key="8">
    <source>
        <dbReference type="EMBL" id="SHF19510.1"/>
    </source>
</evidence>
<evidence type="ECO:0000259" key="7">
    <source>
        <dbReference type="Pfam" id="PF07715"/>
    </source>
</evidence>
<dbReference type="InterPro" id="IPR036942">
    <property type="entry name" value="Beta-barrel_TonB_sf"/>
</dbReference>
<comment type="subcellular location">
    <subcellularLocation>
        <location evidence="1 4">Cell outer membrane</location>
    </subcellularLocation>
</comment>
<dbReference type="Proteomes" id="UP000184236">
    <property type="component" value="Unassembled WGS sequence"/>
</dbReference>
<dbReference type="OrthoDB" id="9768470at2"/>
<dbReference type="InterPro" id="IPR012910">
    <property type="entry name" value="Plug_dom"/>
</dbReference>
<accession>A0A1M4ZN28</accession>
<comment type="similarity">
    <text evidence="4">Belongs to the TonB-dependent receptor family.</text>
</comment>
<dbReference type="InterPro" id="IPR000531">
    <property type="entry name" value="Beta-barrel_TonB"/>
</dbReference>
<dbReference type="PANTHER" id="PTHR40980">
    <property type="entry name" value="PLUG DOMAIN-CONTAINING PROTEIN"/>
    <property type="match status" value="1"/>
</dbReference>
<keyword evidence="4" id="KW-0798">TonB box</keyword>
<evidence type="ECO:0000259" key="6">
    <source>
        <dbReference type="Pfam" id="PF00593"/>
    </source>
</evidence>
<organism evidence="8 9">
    <name type="scientific">Chryseobacterium takakiae</name>
    <dbReference type="NCBI Taxonomy" id="1302685"/>
    <lineage>
        <taxon>Bacteria</taxon>
        <taxon>Pseudomonadati</taxon>
        <taxon>Bacteroidota</taxon>
        <taxon>Flavobacteriia</taxon>
        <taxon>Flavobacteriales</taxon>
        <taxon>Weeksellaceae</taxon>
        <taxon>Chryseobacterium group</taxon>
        <taxon>Chryseobacterium</taxon>
    </lineage>
</organism>
<keyword evidence="9" id="KW-1185">Reference proteome</keyword>
<dbReference type="SUPFAM" id="SSF56935">
    <property type="entry name" value="Porins"/>
    <property type="match status" value="1"/>
</dbReference>
<reference evidence="9" key="1">
    <citation type="submission" date="2016-11" db="EMBL/GenBank/DDBJ databases">
        <authorList>
            <person name="Varghese N."/>
            <person name="Submissions S."/>
        </authorList>
    </citation>
    <scope>NUCLEOTIDE SEQUENCE [LARGE SCALE GENOMIC DNA]</scope>
    <source>
        <strain evidence="9">DSM 26898</strain>
    </source>
</reference>